<dbReference type="Pfam" id="PF13837">
    <property type="entry name" value="Myb_DNA-bind_4"/>
    <property type="match status" value="1"/>
</dbReference>
<reference evidence="3 4" key="1">
    <citation type="submission" date="2018-03" db="EMBL/GenBank/DDBJ databases">
        <title>Draft genome sequence of Rohu Carp (Labeo rohita).</title>
        <authorList>
            <person name="Das P."/>
            <person name="Kushwaha B."/>
            <person name="Joshi C.G."/>
            <person name="Kumar D."/>
            <person name="Nagpure N.S."/>
            <person name="Sahoo L."/>
            <person name="Das S.P."/>
            <person name="Bit A."/>
            <person name="Patnaik S."/>
            <person name="Meher P.K."/>
            <person name="Jayasankar P."/>
            <person name="Koringa P.G."/>
            <person name="Patel N.V."/>
            <person name="Hinsu A.T."/>
            <person name="Kumar R."/>
            <person name="Pandey M."/>
            <person name="Agarwal S."/>
            <person name="Srivastava S."/>
            <person name="Singh M."/>
            <person name="Iquebal M.A."/>
            <person name="Jaiswal S."/>
            <person name="Angadi U.B."/>
            <person name="Kumar N."/>
            <person name="Raza M."/>
            <person name="Shah T.M."/>
            <person name="Rai A."/>
            <person name="Jena J.K."/>
        </authorList>
    </citation>
    <scope>NUCLEOTIDE SEQUENCE [LARGE SCALE GENOMIC DNA]</scope>
    <source>
        <strain evidence="3">DASCIFA01</strain>
        <tissue evidence="3">Testis</tissue>
    </source>
</reference>
<sequence>MEHSEKWTDCEVQALLSIYYSKDIQRGFASSKHNSKVYNNISVRLLQVGIHHSAKQCREKLKKLKQDYKKIKDNNNLNGSDQRTGKWYVSMDAILDHNPAYTKNVESRDSVWRKRKSTDTFIMLALKEMRELEEARRKEVNAVVDRLLQVLAERELREAAAWATELAEEQAEAAEARQQATFQQSFLDLFAKLVEGKQASVPSTLD</sequence>
<name>A0A498N143_LABRO</name>
<evidence type="ECO:0000256" key="1">
    <source>
        <dbReference type="SAM" id="Coils"/>
    </source>
</evidence>
<feature type="coiled-coil region" evidence="1">
    <location>
        <begin position="152"/>
        <end position="179"/>
    </location>
</feature>
<gene>
    <name evidence="3" type="ORF">ROHU_006704</name>
</gene>
<dbReference type="PANTHER" id="PTHR47595:SF1">
    <property type="entry name" value="MYB_SANT-LIKE DNA-BINDING DOMAIN-CONTAINING PROTEIN"/>
    <property type="match status" value="1"/>
</dbReference>
<evidence type="ECO:0000313" key="4">
    <source>
        <dbReference type="Proteomes" id="UP000290572"/>
    </source>
</evidence>
<evidence type="ECO:0000259" key="2">
    <source>
        <dbReference type="Pfam" id="PF13837"/>
    </source>
</evidence>
<dbReference type="AlphaFoldDB" id="A0A498N143"/>
<accession>A0A498N143</accession>
<dbReference type="Gene3D" id="1.10.10.60">
    <property type="entry name" value="Homeodomain-like"/>
    <property type="match status" value="1"/>
</dbReference>
<proteinExistence type="predicted"/>
<organism evidence="3 4">
    <name type="scientific">Labeo rohita</name>
    <name type="common">Indian major carp</name>
    <name type="synonym">Cyprinus rohita</name>
    <dbReference type="NCBI Taxonomy" id="84645"/>
    <lineage>
        <taxon>Eukaryota</taxon>
        <taxon>Metazoa</taxon>
        <taxon>Chordata</taxon>
        <taxon>Craniata</taxon>
        <taxon>Vertebrata</taxon>
        <taxon>Euteleostomi</taxon>
        <taxon>Actinopterygii</taxon>
        <taxon>Neopterygii</taxon>
        <taxon>Teleostei</taxon>
        <taxon>Ostariophysi</taxon>
        <taxon>Cypriniformes</taxon>
        <taxon>Cyprinidae</taxon>
        <taxon>Labeoninae</taxon>
        <taxon>Labeonini</taxon>
        <taxon>Labeo</taxon>
    </lineage>
</organism>
<evidence type="ECO:0000313" key="3">
    <source>
        <dbReference type="EMBL" id="RXN22497.1"/>
    </source>
</evidence>
<dbReference type="EMBL" id="QBIY01012588">
    <property type="protein sequence ID" value="RXN22497.1"/>
    <property type="molecule type" value="Genomic_DNA"/>
</dbReference>
<keyword evidence="4" id="KW-1185">Reference proteome</keyword>
<protein>
    <submittedName>
        <fullName evidence="3">Zinc finger and SCAN domain-containing 29-like protein</fullName>
    </submittedName>
</protein>
<comment type="caution">
    <text evidence="3">The sequence shown here is derived from an EMBL/GenBank/DDBJ whole genome shotgun (WGS) entry which is preliminary data.</text>
</comment>
<keyword evidence="1" id="KW-0175">Coiled coil</keyword>
<dbReference type="PANTHER" id="PTHR47595">
    <property type="entry name" value="HEAT SHOCK 70 KDA PROTEIN 14"/>
    <property type="match status" value="1"/>
</dbReference>
<dbReference type="Proteomes" id="UP000290572">
    <property type="component" value="Unassembled WGS sequence"/>
</dbReference>
<feature type="domain" description="Myb/SANT-like DNA-binding" evidence="2">
    <location>
        <begin position="5"/>
        <end position="93"/>
    </location>
</feature>
<dbReference type="InterPro" id="IPR044822">
    <property type="entry name" value="Myb_DNA-bind_4"/>
</dbReference>